<comment type="cofactor">
    <cofactor evidence="6">
        <name>pyridoxal 5'-phosphate</name>
        <dbReference type="ChEBI" id="CHEBI:597326"/>
    </cofactor>
    <text evidence="6">Binds 1 pyridoxal phosphate per subunit.</text>
</comment>
<accession>Q3AT99</accession>
<feature type="binding site" evidence="6">
    <location>
        <position position="142"/>
    </location>
    <ligand>
        <name>N(2)-acetyl-L-ornithine</name>
        <dbReference type="ChEBI" id="CHEBI:57805"/>
    </ligand>
</feature>
<dbReference type="eggNOG" id="COG4992">
    <property type="taxonomic scope" value="Bacteria"/>
</dbReference>
<evidence type="ECO:0000256" key="5">
    <source>
        <dbReference type="ARBA" id="ARBA00023171"/>
    </source>
</evidence>
<reference evidence="7" key="1">
    <citation type="submission" date="2005-08" db="EMBL/GenBank/DDBJ databases">
        <title>Complete sequence of Chlorobium chlorochromatii CaD3.</title>
        <authorList>
            <person name="Copeland A."/>
            <person name="Lucas S."/>
            <person name="Lapidus A."/>
            <person name="Barry K."/>
            <person name="Detter J.C."/>
            <person name="Glavina T."/>
            <person name="Hammon N."/>
            <person name="Israni S."/>
            <person name="Pitluck S."/>
            <person name="Bryant D."/>
            <person name="Schmutz J."/>
            <person name="Larimer F."/>
            <person name="Land M."/>
            <person name="Kyrpides N."/>
            <person name="Ivanova N."/>
            <person name="Richardson P."/>
        </authorList>
    </citation>
    <scope>NUCLEOTIDE SEQUENCE [LARGE SCALE GENOMIC DNA]</scope>
    <source>
        <strain evidence="7">CaD3</strain>
    </source>
</reference>
<keyword evidence="3 6" id="KW-0808">Transferase</keyword>
<dbReference type="FunFam" id="3.40.640.10:FF:000004">
    <property type="entry name" value="Acetylornithine aminotransferase"/>
    <property type="match status" value="1"/>
</dbReference>
<dbReference type="Pfam" id="PF00202">
    <property type="entry name" value="Aminotran_3"/>
    <property type="match status" value="1"/>
</dbReference>
<dbReference type="PANTHER" id="PTHR11986:SF79">
    <property type="entry name" value="ACETYLORNITHINE AMINOTRANSFERASE, MITOCHONDRIAL"/>
    <property type="match status" value="1"/>
</dbReference>
<keyword evidence="1 6" id="KW-0032">Aminotransferase</keyword>
<dbReference type="Gene3D" id="3.40.640.10">
    <property type="entry name" value="Type I PLP-dependent aspartate aminotransferase-like (Major domain)"/>
    <property type="match status" value="1"/>
</dbReference>
<dbReference type="KEGG" id="cch:Cag_0503"/>
<dbReference type="HOGENOM" id="CLU_016922_10_1_10"/>
<dbReference type="SUPFAM" id="SSF53383">
    <property type="entry name" value="PLP-dependent transferases"/>
    <property type="match status" value="1"/>
</dbReference>
<comment type="pathway">
    <text evidence="6">Amino-acid biosynthesis; L-arginine biosynthesis; N(2)-acetyl-L-ornithine from L-glutamate: step 4/4.</text>
</comment>
<dbReference type="InterPro" id="IPR004636">
    <property type="entry name" value="AcOrn/SuccOrn_fam"/>
</dbReference>
<comment type="caution">
    <text evidence="6">Lacks conserved residue(s) required for the propagation of feature annotation.</text>
</comment>
<dbReference type="GO" id="GO:0003992">
    <property type="term" value="F:N2-acetyl-L-ornithine:2-oxoglutarate 5-aminotransferase activity"/>
    <property type="evidence" value="ECO:0007669"/>
    <property type="project" value="UniProtKB-UniRule"/>
</dbReference>
<dbReference type="CDD" id="cd00610">
    <property type="entry name" value="OAT_like"/>
    <property type="match status" value="1"/>
</dbReference>
<dbReference type="Gene3D" id="3.90.1150.10">
    <property type="entry name" value="Aspartate Aminotransferase, domain 1"/>
    <property type="match status" value="1"/>
</dbReference>
<dbReference type="InterPro" id="IPR015421">
    <property type="entry name" value="PyrdxlP-dep_Trfase_major"/>
</dbReference>
<proteinExistence type="inferred from homology"/>
<evidence type="ECO:0000256" key="3">
    <source>
        <dbReference type="ARBA" id="ARBA00022679"/>
    </source>
</evidence>
<keyword evidence="4 6" id="KW-0663">Pyridoxal phosphate</keyword>
<dbReference type="NCBIfam" id="TIGR00707">
    <property type="entry name" value="argD"/>
    <property type="match status" value="1"/>
</dbReference>
<evidence type="ECO:0000313" key="7">
    <source>
        <dbReference type="EMBL" id="ABB27776.1"/>
    </source>
</evidence>
<dbReference type="GO" id="GO:0030170">
    <property type="term" value="F:pyridoxal phosphate binding"/>
    <property type="evidence" value="ECO:0007669"/>
    <property type="project" value="InterPro"/>
</dbReference>
<dbReference type="GO" id="GO:0006526">
    <property type="term" value="P:L-arginine biosynthetic process"/>
    <property type="evidence" value="ECO:0007669"/>
    <property type="project" value="UniProtKB-UniRule"/>
</dbReference>
<comment type="subcellular location">
    <subcellularLocation>
        <location evidence="6">Cytoplasm</location>
    </subcellularLocation>
</comment>
<dbReference type="GO" id="GO:0015995">
    <property type="term" value="P:chlorophyll biosynthetic process"/>
    <property type="evidence" value="ECO:0007669"/>
    <property type="project" value="UniProtKB-KW"/>
</dbReference>
<dbReference type="AlphaFoldDB" id="Q3AT99"/>
<comment type="catalytic activity">
    <reaction evidence="6">
        <text>N(2)-acetyl-L-ornithine + 2-oxoglutarate = N-acetyl-L-glutamate 5-semialdehyde + L-glutamate</text>
        <dbReference type="Rhea" id="RHEA:18049"/>
        <dbReference type="ChEBI" id="CHEBI:16810"/>
        <dbReference type="ChEBI" id="CHEBI:29123"/>
        <dbReference type="ChEBI" id="CHEBI:29985"/>
        <dbReference type="ChEBI" id="CHEBI:57805"/>
        <dbReference type="EC" id="2.6.1.11"/>
    </reaction>
</comment>
<dbReference type="PROSITE" id="PS00600">
    <property type="entry name" value="AA_TRANSFER_CLASS_3"/>
    <property type="match status" value="1"/>
</dbReference>
<feature type="modified residue" description="N6-(pyridoxal phosphate)lysine" evidence="6">
    <location>
        <position position="253"/>
    </location>
</feature>
<keyword evidence="2 6" id="KW-0028">Amino-acid biosynthesis</keyword>
<evidence type="ECO:0000256" key="6">
    <source>
        <dbReference type="HAMAP-Rule" id="MF_01107"/>
    </source>
</evidence>
<comment type="miscellaneous">
    <text evidence="6">May also have succinyldiaminopimelate aminotransferase activity, thus carrying out the corresponding step in lysine biosynthesis.</text>
</comment>
<comment type="subunit">
    <text evidence="6">Homodimer.</text>
</comment>
<feature type="binding site" evidence="6">
    <location>
        <position position="282"/>
    </location>
    <ligand>
        <name>pyridoxal 5'-phosphate</name>
        <dbReference type="ChEBI" id="CHEBI:597326"/>
    </ligand>
</feature>
<keyword evidence="5" id="KW-0149">Chlorophyll biosynthesis</keyword>
<organism evidence="7">
    <name type="scientific">Chlorobium chlorochromatii (strain CaD3)</name>
    <dbReference type="NCBI Taxonomy" id="340177"/>
    <lineage>
        <taxon>Bacteria</taxon>
        <taxon>Pseudomonadati</taxon>
        <taxon>Chlorobiota</taxon>
        <taxon>Chlorobiia</taxon>
        <taxon>Chlorobiales</taxon>
        <taxon>Chlorobiaceae</taxon>
        <taxon>Chlorobium/Pelodictyon group</taxon>
        <taxon>Chlorobium</taxon>
    </lineage>
</organism>
<dbReference type="UniPathway" id="UPA00068">
    <property type="reaction ID" value="UER00109"/>
</dbReference>
<feature type="binding site" evidence="6">
    <location>
        <begin position="106"/>
        <end position="107"/>
    </location>
    <ligand>
        <name>pyridoxal 5'-phosphate</name>
        <dbReference type="ChEBI" id="CHEBI:597326"/>
    </ligand>
</feature>
<evidence type="ECO:0000256" key="4">
    <source>
        <dbReference type="ARBA" id="ARBA00022898"/>
    </source>
</evidence>
<evidence type="ECO:0000256" key="2">
    <source>
        <dbReference type="ARBA" id="ARBA00022605"/>
    </source>
</evidence>
<dbReference type="InterPro" id="IPR050103">
    <property type="entry name" value="Class-III_PLP-dep_AT"/>
</dbReference>
<comment type="similarity">
    <text evidence="6">Belongs to the class-III pyridoxal-phosphate-dependent aminotransferase family. ArgD subfamily.</text>
</comment>
<dbReference type="GO" id="GO:0005737">
    <property type="term" value="C:cytoplasm"/>
    <property type="evidence" value="ECO:0007669"/>
    <property type="project" value="UniProtKB-SubCell"/>
</dbReference>
<dbReference type="InterPro" id="IPR015422">
    <property type="entry name" value="PyrdxlP-dep_Trfase_small"/>
</dbReference>
<dbReference type="EMBL" id="CP000108">
    <property type="protein sequence ID" value="ABB27776.1"/>
    <property type="molecule type" value="Genomic_DNA"/>
</dbReference>
<dbReference type="STRING" id="340177.Cag_0503"/>
<keyword evidence="6" id="KW-0055">Arginine biosynthesis</keyword>
<dbReference type="InterPro" id="IPR049704">
    <property type="entry name" value="Aminotrans_3_PPA_site"/>
</dbReference>
<dbReference type="HAMAP" id="MF_01107">
    <property type="entry name" value="ArgD_aminotrans_3"/>
    <property type="match status" value="1"/>
</dbReference>
<dbReference type="PIRSF" id="PIRSF000521">
    <property type="entry name" value="Transaminase_4ab_Lys_Orn"/>
    <property type="match status" value="1"/>
</dbReference>
<dbReference type="PANTHER" id="PTHR11986">
    <property type="entry name" value="AMINOTRANSFERASE CLASS III"/>
    <property type="match status" value="1"/>
</dbReference>
<gene>
    <name evidence="6" type="primary">argD</name>
    <name evidence="7" type="ordered locus">Cag_0503</name>
</gene>
<dbReference type="GO" id="GO:0042802">
    <property type="term" value="F:identical protein binding"/>
    <property type="evidence" value="ECO:0007669"/>
    <property type="project" value="TreeGrafter"/>
</dbReference>
<dbReference type="InterPro" id="IPR015424">
    <property type="entry name" value="PyrdxlP-dep_Trfase"/>
</dbReference>
<name>Q3AT99_CHLCH</name>
<dbReference type="NCBIfam" id="NF002325">
    <property type="entry name" value="PRK01278.1"/>
    <property type="match status" value="1"/>
</dbReference>
<dbReference type="OrthoDB" id="9807885at2"/>
<keyword evidence="6" id="KW-0963">Cytoplasm</keyword>
<evidence type="ECO:0000256" key="1">
    <source>
        <dbReference type="ARBA" id="ARBA00022576"/>
    </source>
</evidence>
<protein>
    <recommendedName>
        <fullName evidence="6">Acetylornithine aminotransferase</fullName>
        <shortName evidence="6">ACOAT</shortName>
        <ecNumber evidence="6">2.6.1.11</ecNumber>
    </recommendedName>
</protein>
<sequence>MNPLPVTQETEQQLFFHNYARLPLAITHGEGVWLVSADGTRYLDMISGIGVNALGYGDRRLVEAISAQASKLIHASNLFLLQPQFELAEKLLALSGMSKVFFANSGTEAVEAAIKIARKWAGQLGKPNKKEVLSLSNCFHGRTYGAMSLTAKAAYVDGFEPLVPNVGMVTFNDIADLEAKVSGNTAAVFIEIVQGEGGIHKISQEFVDRLKELREQFNFLIVVDDIQAGCGRTGSFFSHTMVNAEPDLICLAKPLGGGLPLAAVLGSEKMAGVLGYGNHGTTFGGNPIACAAGVAMINAIVEDKLMENATTVGRYIREGFEQLAKKHPQILDIRQYGLMIGVTVDKEAKPYVMKALEKGVLVNATSVNVIRLLPPLTITCEEAQRCLTVLDEIFSAEK</sequence>
<dbReference type="InterPro" id="IPR005814">
    <property type="entry name" value="Aminotrans_3"/>
</dbReference>
<feature type="binding site" evidence="6">
    <location>
        <position position="139"/>
    </location>
    <ligand>
        <name>pyridoxal 5'-phosphate</name>
        <dbReference type="ChEBI" id="CHEBI:597326"/>
    </ligand>
</feature>
<dbReference type="EC" id="2.6.1.11" evidence="6"/>
<feature type="binding site" evidence="6">
    <location>
        <position position="281"/>
    </location>
    <ligand>
        <name>N(2)-acetyl-L-ornithine</name>
        <dbReference type="ChEBI" id="CHEBI:57805"/>
    </ligand>
</feature>